<dbReference type="SUPFAM" id="SSF49899">
    <property type="entry name" value="Concanavalin A-like lectins/glucanases"/>
    <property type="match status" value="5"/>
</dbReference>
<dbReference type="Gene3D" id="2.60.120.200">
    <property type="match status" value="5"/>
</dbReference>
<evidence type="ECO:0000313" key="3">
    <source>
        <dbReference type="Proteomes" id="UP000515163"/>
    </source>
</evidence>
<feature type="domain" description="MAM" evidence="2">
    <location>
        <begin position="251"/>
        <end position="408"/>
    </location>
</feature>
<dbReference type="Pfam" id="PF00629">
    <property type="entry name" value="MAM"/>
    <property type="match status" value="5"/>
</dbReference>
<dbReference type="PANTHER" id="PTHR23282:SF101">
    <property type="entry name" value="MAM DOMAIN-CONTAINING PROTEIN"/>
    <property type="match status" value="1"/>
</dbReference>
<dbReference type="RefSeq" id="XP_031559470.1">
    <property type="nucleotide sequence ID" value="XM_031703610.1"/>
</dbReference>
<dbReference type="PROSITE" id="PS50060">
    <property type="entry name" value="MAM_2"/>
    <property type="match status" value="5"/>
</dbReference>
<feature type="chain" id="PRO_5027896398" evidence="1">
    <location>
        <begin position="20"/>
        <end position="989"/>
    </location>
</feature>
<dbReference type="GO" id="GO:0016020">
    <property type="term" value="C:membrane"/>
    <property type="evidence" value="ECO:0007669"/>
    <property type="project" value="InterPro"/>
</dbReference>
<keyword evidence="3" id="KW-1185">Reference proteome</keyword>
<dbReference type="InterPro" id="IPR000998">
    <property type="entry name" value="MAM_dom"/>
</dbReference>
<dbReference type="PANTHER" id="PTHR23282">
    <property type="entry name" value="APICAL ENDOSOMAL GLYCOPROTEIN PRECURSOR"/>
    <property type="match status" value="1"/>
</dbReference>
<name>A0A6P8I3U8_ACTTE</name>
<dbReference type="GeneID" id="116295705"/>
<gene>
    <name evidence="4" type="primary">LOC116295705</name>
</gene>
<dbReference type="InterPro" id="IPR013320">
    <property type="entry name" value="ConA-like_dom_sf"/>
</dbReference>
<dbReference type="FunCoup" id="A0A6P8I3U8">
    <property type="interactions" value="193"/>
</dbReference>
<organism evidence="3 4">
    <name type="scientific">Actinia tenebrosa</name>
    <name type="common">Australian red waratah sea anemone</name>
    <dbReference type="NCBI Taxonomy" id="6105"/>
    <lineage>
        <taxon>Eukaryota</taxon>
        <taxon>Metazoa</taxon>
        <taxon>Cnidaria</taxon>
        <taxon>Anthozoa</taxon>
        <taxon>Hexacorallia</taxon>
        <taxon>Actiniaria</taxon>
        <taxon>Actiniidae</taxon>
        <taxon>Actinia</taxon>
    </lineage>
</organism>
<feature type="domain" description="MAM" evidence="2">
    <location>
        <begin position="775"/>
        <end position="931"/>
    </location>
</feature>
<dbReference type="CDD" id="cd06263">
    <property type="entry name" value="MAM"/>
    <property type="match status" value="5"/>
</dbReference>
<evidence type="ECO:0000313" key="4">
    <source>
        <dbReference type="RefSeq" id="XP_031559470.1"/>
    </source>
</evidence>
<feature type="domain" description="MAM" evidence="2">
    <location>
        <begin position="419"/>
        <end position="574"/>
    </location>
</feature>
<accession>A0A6P8I3U8</accession>
<feature type="signal peptide" evidence="1">
    <location>
        <begin position="1"/>
        <end position="19"/>
    </location>
</feature>
<evidence type="ECO:0000259" key="2">
    <source>
        <dbReference type="PROSITE" id="PS50060"/>
    </source>
</evidence>
<feature type="domain" description="MAM" evidence="2">
    <location>
        <begin position="597"/>
        <end position="751"/>
    </location>
</feature>
<dbReference type="Proteomes" id="UP000515163">
    <property type="component" value="Unplaced"/>
</dbReference>
<dbReference type="AlphaFoldDB" id="A0A6P8I3U8"/>
<sequence>MQLFICLVIICALCQQTVAFPKSNDTTTRASVNSITVVQVTTVRVPTTPSTTSLKLSINDPPTTDSTPIEELPHPGDCDFDSSFCNWTNTVDDEFDWTRLSGRTASSNTGPSSDVTGRGYYAYIEASWPRRPGHVARLISPVTEGVQCMRFYYNMFGRYMGDLQIFIKENSSMVFLWGRYKNQGRGWHSTNVTVYGESYRIVFFARVGKSYTGDLAIDNITFVSGTCDGKPLFYQEKVKDVAVQLAEGEPGTCNFDGGFCEWINVPIGDNFDWTLHRGRTGTGDTGPLYDHAGNNGYYLYIEASTPRLSRHSAQLLSPRLCGTMCMHFYYHMYGSDMGELNIYQRRGLRTDDRIWGARGEQGDVWHETLIDISGNCYQIVIEGIIGNGYLGDAAIDDVVVTKGSCCAKRHLNFDVKKEGNCSFDSGFCKWKNLKEDDFNWSLIDKETPSTKTGPDGPFNSIGQYAYVEASEPRLKEDRAVLVGPVISGFVCLRFKYHMYGQHTGALAVYQHGSGVLRHRLWVRQGNMGNLWRDAYLNIGCKEPHYQIEFEAIIGGWRSDIAIDEITFSHTMCNTTIDVPIPSPPITLPPTLYPLCNGDCTFPGSFCEWKNDRDDQFDWLIGQGSTPSLVTGPKRDVDGNEYYIYIEASLYRYKQRASLVSGYMRGTKCMQFHYHMHGRGIGVLTIQMINTNNNDKKTIWYRAGQQGENWIRTYLNVQGTGYKIAIVGEIGGATTGDIAIDDISFTDGQCKYLLETVLDDILPVPKTDRPYEDRPENCTFDDNHMCRWVNDQDDMFDWILWKKGTPSRLTGPSSDHGGKGMYIYTEATAPRQPGDKAQISLIRSSGISCMRFCYHMYGEDTGELNLYHYNTRTRRRRLIWSRSGPQGNEWLESKITFLAGTYQLTFEAVRGSGFKSDIALDDIIFTDGPCVSKPSQRRTTMDTTTSSIDDSLQVSLLMELNGTLYIILWLVHQKRDIGCTCALFKEVLTY</sequence>
<evidence type="ECO:0000256" key="1">
    <source>
        <dbReference type="SAM" id="SignalP"/>
    </source>
</evidence>
<protein>
    <submittedName>
        <fullName evidence="4">MAM and LDL-receptor class A domain-containing protein 1-like</fullName>
    </submittedName>
</protein>
<dbReference type="SMART" id="SM00137">
    <property type="entry name" value="MAM"/>
    <property type="match status" value="5"/>
</dbReference>
<dbReference type="InterPro" id="IPR051560">
    <property type="entry name" value="MAM_domain-containing"/>
</dbReference>
<dbReference type="KEGG" id="aten:116295705"/>
<dbReference type="OrthoDB" id="412155at2759"/>
<reference evidence="4" key="1">
    <citation type="submission" date="2025-08" db="UniProtKB">
        <authorList>
            <consortium name="RefSeq"/>
        </authorList>
    </citation>
    <scope>IDENTIFICATION</scope>
    <source>
        <tissue evidence="4">Tentacle</tissue>
    </source>
</reference>
<keyword evidence="1" id="KW-0732">Signal</keyword>
<proteinExistence type="predicted"/>
<dbReference type="InParanoid" id="A0A6P8I3U8"/>
<feature type="domain" description="MAM" evidence="2">
    <location>
        <begin position="76"/>
        <end position="229"/>
    </location>
</feature>